<dbReference type="Pfam" id="PF00685">
    <property type="entry name" value="Sulfotransfer_1"/>
    <property type="match status" value="1"/>
</dbReference>
<feature type="domain" description="Sulfotransferase" evidence="4">
    <location>
        <begin position="14"/>
        <end position="113"/>
    </location>
</feature>
<dbReference type="OrthoDB" id="205623at2759"/>
<evidence type="ECO:0000313" key="5">
    <source>
        <dbReference type="EMBL" id="KAD6119753.1"/>
    </source>
</evidence>
<dbReference type="InterPro" id="IPR000863">
    <property type="entry name" value="Sulfotransferase_dom"/>
</dbReference>
<dbReference type="AlphaFoldDB" id="A0A5N6PCK4"/>
<name>A0A5N6PCK4_9ASTR</name>
<dbReference type="EMBL" id="SZYD01000005">
    <property type="protein sequence ID" value="KAD6119753.1"/>
    <property type="molecule type" value="Genomic_DNA"/>
</dbReference>
<evidence type="ECO:0000313" key="6">
    <source>
        <dbReference type="Proteomes" id="UP000326396"/>
    </source>
</evidence>
<evidence type="ECO:0000256" key="3">
    <source>
        <dbReference type="RuleBase" id="RU361155"/>
    </source>
</evidence>
<keyword evidence="6" id="KW-1185">Reference proteome</keyword>
<dbReference type="EC" id="2.8.2.-" evidence="3"/>
<evidence type="ECO:0000259" key="4">
    <source>
        <dbReference type="Pfam" id="PF00685"/>
    </source>
</evidence>
<evidence type="ECO:0000256" key="2">
    <source>
        <dbReference type="ARBA" id="ARBA00022679"/>
    </source>
</evidence>
<gene>
    <name evidence="5" type="ORF">E3N88_11024</name>
</gene>
<sequence>MEDSLEITDEHAYCKMVYVNRDVKDVVVSYYYFVLSVHQVPVEDSSFEEAFDEFCEGMTSIGSYWDHILGYWQASHNDGRKILFLKYEDMKQDIADNVKRLAEFMGYPFSTEE</sequence>
<proteinExistence type="inferred from homology"/>
<comment type="similarity">
    <text evidence="1 3">Belongs to the sulfotransferase 1 family.</text>
</comment>
<dbReference type="InterPro" id="IPR027417">
    <property type="entry name" value="P-loop_NTPase"/>
</dbReference>
<reference evidence="5 6" key="1">
    <citation type="submission" date="2019-05" db="EMBL/GenBank/DDBJ databases">
        <title>Mikania micrantha, genome provides insights into the molecular mechanism of rapid growth.</title>
        <authorList>
            <person name="Liu B."/>
        </authorList>
    </citation>
    <scope>NUCLEOTIDE SEQUENCE [LARGE SCALE GENOMIC DNA]</scope>
    <source>
        <strain evidence="5">NLD-2019</strain>
        <tissue evidence="5">Leaf</tissue>
    </source>
</reference>
<dbReference type="Proteomes" id="UP000326396">
    <property type="component" value="Linkage Group LG13"/>
</dbReference>
<keyword evidence="2 3" id="KW-0808">Transferase</keyword>
<dbReference type="GO" id="GO:0008146">
    <property type="term" value="F:sulfotransferase activity"/>
    <property type="evidence" value="ECO:0007669"/>
    <property type="project" value="InterPro"/>
</dbReference>
<protein>
    <recommendedName>
        <fullName evidence="3">Sulfotransferase</fullName>
        <ecNumber evidence="3">2.8.2.-</ecNumber>
    </recommendedName>
</protein>
<evidence type="ECO:0000256" key="1">
    <source>
        <dbReference type="ARBA" id="ARBA00005771"/>
    </source>
</evidence>
<accession>A0A5N6PCK4</accession>
<dbReference type="Gene3D" id="3.40.50.300">
    <property type="entry name" value="P-loop containing nucleotide triphosphate hydrolases"/>
    <property type="match status" value="1"/>
</dbReference>
<dbReference type="SUPFAM" id="SSF52540">
    <property type="entry name" value="P-loop containing nucleoside triphosphate hydrolases"/>
    <property type="match status" value="1"/>
</dbReference>
<comment type="caution">
    <text evidence="5">The sequence shown here is derived from an EMBL/GenBank/DDBJ whole genome shotgun (WGS) entry which is preliminary data.</text>
</comment>
<organism evidence="5 6">
    <name type="scientific">Mikania micrantha</name>
    <name type="common">bitter vine</name>
    <dbReference type="NCBI Taxonomy" id="192012"/>
    <lineage>
        <taxon>Eukaryota</taxon>
        <taxon>Viridiplantae</taxon>
        <taxon>Streptophyta</taxon>
        <taxon>Embryophyta</taxon>
        <taxon>Tracheophyta</taxon>
        <taxon>Spermatophyta</taxon>
        <taxon>Magnoliopsida</taxon>
        <taxon>eudicotyledons</taxon>
        <taxon>Gunneridae</taxon>
        <taxon>Pentapetalae</taxon>
        <taxon>asterids</taxon>
        <taxon>campanulids</taxon>
        <taxon>Asterales</taxon>
        <taxon>Asteraceae</taxon>
        <taxon>Asteroideae</taxon>
        <taxon>Heliantheae alliance</taxon>
        <taxon>Eupatorieae</taxon>
        <taxon>Mikania</taxon>
    </lineage>
</organism>
<dbReference type="PANTHER" id="PTHR11783">
    <property type="entry name" value="SULFOTRANSFERASE SULT"/>
    <property type="match status" value="1"/>
</dbReference>